<organism evidence="1 2">
    <name type="scientific">Lactuca virosa</name>
    <dbReference type="NCBI Taxonomy" id="75947"/>
    <lineage>
        <taxon>Eukaryota</taxon>
        <taxon>Viridiplantae</taxon>
        <taxon>Streptophyta</taxon>
        <taxon>Embryophyta</taxon>
        <taxon>Tracheophyta</taxon>
        <taxon>Spermatophyta</taxon>
        <taxon>Magnoliopsida</taxon>
        <taxon>eudicotyledons</taxon>
        <taxon>Gunneridae</taxon>
        <taxon>Pentapetalae</taxon>
        <taxon>asterids</taxon>
        <taxon>campanulids</taxon>
        <taxon>Asterales</taxon>
        <taxon>Asteraceae</taxon>
        <taxon>Cichorioideae</taxon>
        <taxon>Cichorieae</taxon>
        <taxon>Lactucinae</taxon>
        <taxon>Lactuca</taxon>
    </lineage>
</organism>
<proteinExistence type="predicted"/>
<evidence type="ECO:0000313" key="2">
    <source>
        <dbReference type="Proteomes" id="UP001157418"/>
    </source>
</evidence>
<keyword evidence="2" id="KW-1185">Reference proteome</keyword>
<accession>A0AAU9MPD2</accession>
<dbReference type="EMBL" id="CAKMRJ010003048">
    <property type="protein sequence ID" value="CAH1429728.1"/>
    <property type="molecule type" value="Genomic_DNA"/>
</dbReference>
<evidence type="ECO:0000313" key="1">
    <source>
        <dbReference type="EMBL" id="CAH1429728.1"/>
    </source>
</evidence>
<dbReference type="AlphaFoldDB" id="A0AAU9MPD2"/>
<name>A0AAU9MPD2_9ASTR</name>
<comment type="caution">
    <text evidence="1">The sequence shown here is derived from an EMBL/GenBank/DDBJ whole genome shotgun (WGS) entry which is preliminary data.</text>
</comment>
<protein>
    <submittedName>
        <fullName evidence="1">Uncharacterized protein</fullName>
    </submittedName>
</protein>
<dbReference type="Proteomes" id="UP001157418">
    <property type="component" value="Unassembled WGS sequence"/>
</dbReference>
<gene>
    <name evidence="1" type="ORF">LVIROSA_LOCUS16566</name>
</gene>
<reference evidence="1 2" key="1">
    <citation type="submission" date="2022-01" db="EMBL/GenBank/DDBJ databases">
        <authorList>
            <person name="Xiong W."/>
            <person name="Schranz E."/>
        </authorList>
    </citation>
    <scope>NUCLEOTIDE SEQUENCE [LARGE SCALE GENOMIC DNA]</scope>
</reference>
<sequence>MDLPRLPFSPGRIFSEARRAPLNFGCTSAVLSSSQNRSEENHLIRVLEEQNWQSASELPLISAQANCRLRRAISEECPLIKTTTQRRKP</sequence>